<feature type="domain" description="C2 NT-type" evidence="3">
    <location>
        <begin position="1"/>
        <end position="282"/>
    </location>
</feature>
<evidence type="ECO:0000313" key="5">
    <source>
        <dbReference type="WBParaSite" id="MhA1_Contig271.frz3.gene61"/>
    </source>
</evidence>
<dbReference type="AlphaFoldDB" id="A0A1I8BKR7"/>
<keyword evidence="4" id="KW-1185">Reference proteome</keyword>
<sequence>MAFLRKKKVKFNVELVVQKLTDVPLLNAVIFAKVRLLECGSFVGVTLHRPVCSHQVDFMSPSVSRRFNSSAPSNIRLRSRTNSGQFYPNANVHRHSTTDIIDDVSPFGESSQNSLQEQQHKQFSYSPTSHKKFQQIERRHSLTERSPREYYDAMNDFGTLAVETGSSGIDSQMENEFKEPRQKKQHEPDYFIDELGNLAYAEKNTQPFVFVCYIPYDSKYTGELEEDRAGRNPQKLGFVIINLSEFAGSGSTGVGKSFLLDGYVRNQRQDNSRVHIFIRMQHNSSDPLFKVPNSASLLFQQQQNGIEDTNLLLQHDQLGQWLNPVDRRAPPPSPNEVNGVGGCGNSNILTSNSSAINGSNPIPIDSNNLTIPSTSLTIQSSSSSGGPISLLATSLHLTGCKEQQQQREERSSSIITNLSNNTTIPPTTTISSISSIPGGLGHNMSMRVQRTRRDPSDVIDEVLAENCATILSSSKPTNIVEDENNNCNISNNSNENVSSDDDEYKSS</sequence>
<feature type="region of interest" description="Disordered" evidence="2">
    <location>
        <begin position="101"/>
        <end position="140"/>
    </location>
</feature>
<feature type="compositionally biased region" description="Low complexity" evidence="2">
    <location>
        <begin position="485"/>
        <end position="497"/>
    </location>
</feature>
<feature type="compositionally biased region" description="Acidic residues" evidence="2">
    <location>
        <begin position="498"/>
        <end position="507"/>
    </location>
</feature>
<name>A0A1I8BKR7_MELHA</name>
<evidence type="ECO:0000259" key="3">
    <source>
        <dbReference type="PROSITE" id="PS51840"/>
    </source>
</evidence>
<evidence type="ECO:0000256" key="1">
    <source>
        <dbReference type="ARBA" id="ARBA00034780"/>
    </source>
</evidence>
<dbReference type="InterPro" id="IPR019448">
    <property type="entry name" value="NT-C2"/>
</dbReference>
<dbReference type="PANTHER" id="PTHR21456">
    <property type="entry name" value="FAMILY WITH SEQUENCE SIMILARITY 102"/>
    <property type="match status" value="1"/>
</dbReference>
<dbReference type="InterPro" id="IPR039931">
    <property type="entry name" value="EEIG1/2-like"/>
</dbReference>
<comment type="similarity">
    <text evidence="1">Belongs to the EEIG family.</text>
</comment>
<proteinExistence type="inferred from homology"/>
<dbReference type="WBParaSite" id="MhA1_Contig271.frz3.gene61">
    <property type="protein sequence ID" value="MhA1_Contig271.frz3.gene61"/>
    <property type="gene ID" value="MhA1_Contig271.frz3.gene61"/>
</dbReference>
<evidence type="ECO:0000313" key="4">
    <source>
        <dbReference type="Proteomes" id="UP000095281"/>
    </source>
</evidence>
<feature type="region of interest" description="Disordered" evidence="2">
    <location>
        <begin position="484"/>
        <end position="507"/>
    </location>
</feature>
<feature type="compositionally biased region" description="Polar residues" evidence="2">
    <location>
        <begin position="108"/>
        <end position="128"/>
    </location>
</feature>
<accession>A0A1I8BKR7</accession>
<evidence type="ECO:0000256" key="2">
    <source>
        <dbReference type="SAM" id="MobiDB-lite"/>
    </source>
</evidence>
<dbReference type="Proteomes" id="UP000095281">
    <property type="component" value="Unplaced"/>
</dbReference>
<organism evidence="4 5">
    <name type="scientific">Meloidogyne hapla</name>
    <name type="common">Root-knot nematode worm</name>
    <dbReference type="NCBI Taxonomy" id="6305"/>
    <lineage>
        <taxon>Eukaryota</taxon>
        <taxon>Metazoa</taxon>
        <taxon>Ecdysozoa</taxon>
        <taxon>Nematoda</taxon>
        <taxon>Chromadorea</taxon>
        <taxon>Rhabditida</taxon>
        <taxon>Tylenchina</taxon>
        <taxon>Tylenchomorpha</taxon>
        <taxon>Tylenchoidea</taxon>
        <taxon>Meloidogynidae</taxon>
        <taxon>Meloidogyninae</taxon>
        <taxon>Meloidogyne</taxon>
    </lineage>
</organism>
<dbReference type="PANTHER" id="PTHR21456:SF1">
    <property type="entry name" value="C2 NT-TYPE DOMAIN-CONTAINING PROTEIN"/>
    <property type="match status" value="1"/>
</dbReference>
<protein>
    <submittedName>
        <fullName evidence="5">C2 NT-type domain-containing protein</fullName>
    </submittedName>
</protein>
<dbReference type="PROSITE" id="PS51840">
    <property type="entry name" value="C2_NT"/>
    <property type="match status" value="1"/>
</dbReference>
<reference evidence="5" key="1">
    <citation type="submission" date="2016-11" db="UniProtKB">
        <authorList>
            <consortium name="WormBaseParasite"/>
        </authorList>
    </citation>
    <scope>IDENTIFICATION</scope>
</reference>